<organism evidence="1 2">
    <name type="scientific">Entomophthora muscae</name>
    <dbReference type="NCBI Taxonomy" id="34485"/>
    <lineage>
        <taxon>Eukaryota</taxon>
        <taxon>Fungi</taxon>
        <taxon>Fungi incertae sedis</taxon>
        <taxon>Zoopagomycota</taxon>
        <taxon>Entomophthoromycotina</taxon>
        <taxon>Entomophthoromycetes</taxon>
        <taxon>Entomophthorales</taxon>
        <taxon>Entomophthoraceae</taxon>
        <taxon>Entomophthora</taxon>
    </lineage>
</organism>
<gene>
    <name evidence="1" type="primary">cms1</name>
    <name evidence="1" type="ORF">DSO57_1000747</name>
</gene>
<evidence type="ECO:0000313" key="2">
    <source>
        <dbReference type="Proteomes" id="UP001165960"/>
    </source>
</evidence>
<name>A0ACC2T934_9FUNG</name>
<comment type="caution">
    <text evidence="1">The sequence shown here is derived from an EMBL/GenBank/DDBJ whole genome shotgun (WGS) entry which is preliminary data.</text>
</comment>
<reference evidence="1" key="1">
    <citation type="submission" date="2022-04" db="EMBL/GenBank/DDBJ databases">
        <title>Genome of the entomopathogenic fungus Entomophthora muscae.</title>
        <authorList>
            <person name="Elya C."/>
            <person name="Lovett B.R."/>
            <person name="Lee E."/>
            <person name="Macias A.M."/>
            <person name="Hajek A.E."/>
            <person name="De Bivort B.L."/>
            <person name="Kasson M.T."/>
            <person name="De Fine Licht H.H."/>
            <person name="Stajich J.E."/>
        </authorList>
    </citation>
    <scope>NUCLEOTIDE SEQUENCE</scope>
    <source>
        <strain evidence="1">Berkeley</strain>
    </source>
</reference>
<accession>A0ACC2T934</accession>
<dbReference type="EMBL" id="QTSX02003552">
    <property type="protein sequence ID" value="KAJ9071071.1"/>
    <property type="molecule type" value="Genomic_DNA"/>
</dbReference>
<keyword evidence="2" id="KW-1185">Reference proteome</keyword>
<protein>
    <submittedName>
        <fullName evidence="1">Protein cms1</fullName>
    </submittedName>
</protein>
<dbReference type="Proteomes" id="UP001165960">
    <property type="component" value="Unassembled WGS sequence"/>
</dbReference>
<proteinExistence type="predicted"/>
<evidence type="ECO:0000313" key="1">
    <source>
        <dbReference type="EMBL" id="KAJ9071071.1"/>
    </source>
</evidence>
<sequence>MKVTGENIYAHAADSLEDDFDIAPVSASDPEDAEESDDSEQVQAAPVKRKDPVSVSKPKKKVKFHGNADLSSMAPIEICDFFWAKLRNTFPDSSELELEPAKLREDSCFDNSSFEMAHTIADFPAFVRATVSSSESLSQRSGCNGAPIVLVITPSAIRAASVARAIKDACGELKVAKLFAKHLKVEEQTTFLKSSDITLGAGSPNRITKLVELGSLKLDRLQVVVIDLFKDPKHRTLFDVPECSKDFFHFYRSCILPLNSNVKLAFF</sequence>